<dbReference type="CDD" id="cd13585">
    <property type="entry name" value="PBP2_TMBP_like"/>
    <property type="match status" value="1"/>
</dbReference>
<dbReference type="EMBL" id="CADCTC010000095">
    <property type="protein sequence ID" value="CAA9240767.1"/>
    <property type="molecule type" value="Genomic_DNA"/>
</dbReference>
<dbReference type="InterPro" id="IPR006059">
    <property type="entry name" value="SBP"/>
</dbReference>
<evidence type="ECO:0008006" key="3">
    <source>
        <dbReference type="Google" id="ProtNLM"/>
    </source>
</evidence>
<dbReference type="Pfam" id="PF01547">
    <property type="entry name" value="SBP_bac_1"/>
    <property type="match status" value="1"/>
</dbReference>
<dbReference type="AlphaFoldDB" id="A0A6J4I557"/>
<sequence>MYAAVAAYIMMFAPARAARQEPGGQLEGDALMSTDGSVGGTERLELESGSARRGHTSSGRGLTRRGLALAGASGIVAACGSRESGAAGKPAASKAAGTVVFKTYLPGEPARQAYEAAMVTWRERNPQIKVDQDFTADSTTHTASLTSQLAGGTAPDLAQVEFAWSVDFALDGKFRALDDYMKQNRVAADEFFPGGTDFLRLNNKQYALPITGHGPLLYYNRDLFQKEGVPLPPAQHTWRWNDLLTTAQRFTRRVAGKPEESQWGLMVNFGMPYGVSSAIWQNGGAITDTRENPTKTAMDGKAQDAVQWLVDLRYKHQVAPTPEEEKTLGNSPFVLGKCAMWLGPSFLTYTSLAPVKDFWWDVAFAPKGPDGTAAASTGTNHIAAFKDGKNPDAAWPLLYFFAAQEGARLRAQIQNIPPANRKVFEEVWMKATPAVRRETLRDTLAFTKDMWKGRGFGEWQAAVNAPLVRAYDGGGSVSVPAAIVEANNQGTQVLLKQKK</sequence>
<dbReference type="SUPFAM" id="SSF53850">
    <property type="entry name" value="Periplasmic binding protein-like II"/>
    <property type="match status" value="1"/>
</dbReference>
<protein>
    <recommendedName>
        <fullName evidence="3">ABC transporter, substrate-binding protein (Cluster 1, maltose/g3p/polyamine/iron)</fullName>
    </recommendedName>
</protein>
<organism evidence="2">
    <name type="scientific">uncultured Chloroflexota bacterium</name>
    <dbReference type="NCBI Taxonomy" id="166587"/>
    <lineage>
        <taxon>Bacteria</taxon>
        <taxon>Bacillati</taxon>
        <taxon>Chloroflexota</taxon>
        <taxon>environmental samples</taxon>
    </lineage>
</organism>
<evidence type="ECO:0000256" key="1">
    <source>
        <dbReference type="SAM" id="MobiDB-lite"/>
    </source>
</evidence>
<accession>A0A6J4I557</accession>
<dbReference type="PANTHER" id="PTHR43649">
    <property type="entry name" value="ARABINOSE-BINDING PROTEIN-RELATED"/>
    <property type="match status" value="1"/>
</dbReference>
<dbReference type="InterPro" id="IPR050490">
    <property type="entry name" value="Bact_solute-bd_prot1"/>
</dbReference>
<dbReference type="PANTHER" id="PTHR43649:SF30">
    <property type="entry name" value="ABC TRANSPORTER SUBSTRATE-BINDING PROTEIN"/>
    <property type="match status" value="1"/>
</dbReference>
<feature type="region of interest" description="Disordered" evidence="1">
    <location>
        <begin position="25"/>
        <end position="62"/>
    </location>
</feature>
<proteinExistence type="predicted"/>
<reference evidence="2" key="1">
    <citation type="submission" date="2020-02" db="EMBL/GenBank/DDBJ databases">
        <authorList>
            <person name="Meier V. D."/>
        </authorList>
    </citation>
    <scope>NUCLEOTIDE SEQUENCE</scope>
    <source>
        <strain evidence="2">AVDCRST_MAG77</strain>
    </source>
</reference>
<name>A0A6J4I557_9CHLR</name>
<dbReference type="Gene3D" id="3.40.190.10">
    <property type="entry name" value="Periplasmic binding protein-like II"/>
    <property type="match status" value="1"/>
</dbReference>
<evidence type="ECO:0000313" key="2">
    <source>
        <dbReference type="EMBL" id="CAA9240767.1"/>
    </source>
</evidence>
<gene>
    <name evidence="2" type="ORF">AVDCRST_MAG77-1665</name>
</gene>